<dbReference type="AlphaFoldDB" id="A0AAJ2NS30"/>
<accession>A0AAJ2NS30</accession>
<comment type="caution">
    <text evidence="1">The sequence shown here is derived from an EMBL/GenBank/DDBJ whole genome shotgun (WGS) entry which is preliminary data.</text>
</comment>
<dbReference type="GO" id="GO:0001514">
    <property type="term" value="P:selenocysteine incorporation"/>
    <property type="evidence" value="ECO:0007669"/>
    <property type="project" value="TreeGrafter"/>
</dbReference>
<evidence type="ECO:0000313" key="2">
    <source>
        <dbReference type="Proteomes" id="UP001285636"/>
    </source>
</evidence>
<feature type="non-terminal residue" evidence="1">
    <location>
        <position position="1"/>
    </location>
</feature>
<dbReference type="SUPFAM" id="SSF50447">
    <property type="entry name" value="Translation proteins"/>
    <property type="match status" value="1"/>
</dbReference>
<reference evidence="1" key="1">
    <citation type="submission" date="2023-10" db="EMBL/GenBank/DDBJ databases">
        <title>Screening of Alkalihalophilus pseudofirmusBZ-TG-HK211 and Its Alleviation of Salt Stress on Rapeseed Growth.</title>
        <authorList>
            <person name="Zhao B."/>
            <person name="Guo T."/>
        </authorList>
    </citation>
    <scope>NUCLEOTIDE SEQUENCE</scope>
    <source>
        <strain evidence="1">BZ-TG-HK211</strain>
    </source>
</reference>
<dbReference type="GO" id="GO:0003746">
    <property type="term" value="F:translation elongation factor activity"/>
    <property type="evidence" value="ECO:0007669"/>
    <property type="project" value="UniProtKB-KW"/>
</dbReference>
<organism evidence="1 2">
    <name type="scientific">Alkalihalophilus pseudofirmus</name>
    <name type="common">Bacillus pseudofirmus</name>
    <dbReference type="NCBI Taxonomy" id="79885"/>
    <lineage>
        <taxon>Bacteria</taxon>
        <taxon>Bacillati</taxon>
        <taxon>Bacillota</taxon>
        <taxon>Bacilli</taxon>
        <taxon>Bacillales</taxon>
        <taxon>Bacillaceae</taxon>
        <taxon>Alkalihalophilus</taxon>
    </lineage>
</organism>
<keyword evidence="1" id="KW-0648">Protein biosynthesis</keyword>
<dbReference type="InterPro" id="IPR009000">
    <property type="entry name" value="Transl_B-barrel_sf"/>
</dbReference>
<dbReference type="PANTHER" id="PTHR43721">
    <property type="entry name" value="ELONGATION FACTOR TU-RELATED"/>
    <property type="match status" value="1"/>
</dbReference>
<evidence type="ECO:0000313" key="1">
    <source>
        <dbReference type="EMBL" id="MDV2887674.1"/>
    </source>
</evidence>
<feature type="non-terminal residue" evidence="1">
    <location>
        <position position="105"/>
    </location>
</feature>
<dbReference type="Gene3D" id="2.40.30.10">
    <property type="entry name" value="Translation factors"/>
    <property type="match status" value="1"/>
</dbReference>
<name>A0AAJ2NS30_ALKPS</name>
<dbReference type="InterPro" id="IPR050055">
    <property type="entry name" value="EF-Tu_GTPase"/>
</dbReference>
<keyword evidence="1" id="KW-0251">Elongation factor</keyword>
<gene>
    <name evidence="1" type="ORF">RYX45_21120</name>
</gene>
<proteinExistence type="predicted"/>
<dbReference type="EMBL" id="JAWJAY010000324">
    <property type="protein sequence ID" value="MDV2887674.1"/>
    <property type="molecule type" value="Genomic_DNA"/>
</dbReference>
<dbReference type="Proteomes" id="UP001285636">
    <property type="component" value="Unassembled WGS sequence"/>
</dbReference>
<sequence length="105" mass="11513">DDILGELSGTVFEEAPVVLVDSLSNKGIDEIKQLIIETLKKQEMRDAKGPFRLPIDQVFTVKGQGTVVRGTVYEGAVEEGQALTIMPKGIEVRARQIQVHHKSAT</sequence>
<protein>
    <submittedName>
        <fullName evidence="1">Selenocysteine-specific translation elongation factor</fullName>
    </submittedName>
</protein>
<dbReference type="PANTHER" id="PTHR43721:SF11">
    <property type="entry name" value="SELENOCYSTEINE-SPECIFIC ELONGATION FACTOR"/>
    <property type="match status" value="1"/>
</dbReference>